<dbReference type="InterPro" id="IPR015300">
    <property type="entry name" value="DNA-bd_pseudobarrel_sf"/>
</dbReference>
<keyword evidence="7" id="KW-0539">Nucleus</keyword>
<dbReference type="InterPro" id="IPR033389">
    <property type="entry name" value="AUX/IAA_dom"/>
</dbReference>
<feature type="domain" description="PB1" evidence="11">
    <location>
        <begin position="454"/>
        <end position="546"/>
    </location>
</feature>
<evidence type="ECO:0000313" key="12">
    <source>
        <dbReference type="EMBL" id="KAK1302084.1"/>
    </source>
</evidence>
<feature type="domain" description="TF-B3" evidence="10">
    <location>
        <begin position="118"/>
        <end position="181"/>
    </location>
</feature>
<evidence type="ECO:0000256" key="1">
    <source>
        <dbReference type="ARBA" id="ARBA00003182"/>
    </source>
</evidence>
<reference evidence="12" key="1">
    <citation type="journal article" date="2023" name="Nat. Commun.">
        <title>Diploid and tetraploid genomes of Acorus and the evolution of monocots.</title>
        <authorList>
            <person name="Ma L."/>
            <person name="Liu K.W."/>
            <person name="Li Z."/>
            <person name="Hsiao Y.Y."/>
            <person name="Qi Y."/>
            <person name="Fu T."/>
            <person name="Tang G.D."/>
            <person name="Zhang D."/>
            <person name="Sun W.H."/>
            <person name="Liu D.K."/>
            <person name="Li Y."/>
            <person name="Chen G.Z."/>
            <person name="Liu X.D."/>
            <person name="Liao X.Y."/>
            <person name="Jiang Y.T."/>
            <person name="Yu X."/>
            <person name="Hao Y."/>
            <person name="Huang J."/>
            <person name="Zhao X.W."/>
            <person name="Ke S."/>
            <person name="Chen Y.Y."/>
            <person name="Wu W.L."/>
            <person name="Hsu J.L."/>
            <person name="Lin Y.F."/>
            <person name="Huang M.D."/>
            <person name="Li C.Y."/>
            <person name="Huang L."/>
            <person name="Wang Z.W."/>
            <person name="Zhao X."/>
            <person name="Zhong W.Y."/>
            <person name="Peng D.H."/>
            <person name="Ahmad S."/>
            <person name="Lan S."/>
            <person name="Zhang J.S."/>
            <person name="Tsai W.C."/>
            <person name="Van de Peer Y."/>
            <person name="Liu Z.J."/>
        </authorList>
    </citation>
    <scope>NUCLEOTIDE SEQUENCE</scope>
    <source>
        <strain evidence="12">CP</strain>
    </source>
</reference>
<dbReference type="PROSITE" id="PS51745">
    <property type="entry name" value="PB1"/>
    <property type="match status" value="1"/>
</dbReference>
<evidence type="ECO:0000256" key="5">
    <source>
        <dbReference type="ARBA" id="ARBA00023125"/>
    </source>
</evidence>
<dbReference type="PANTHER" id="PTHR31384:SF1">
    <property type="entry name" value="AUXIN RESPONSE FACTOR 9"/>
    <property type="match status" value="1"/>
</dbReference>
<dbReference type="GO" id="GO:0006355">
    <property type="term" value="P:regulation of DNA-templated transcription"/>
    <property type="evidence" value="ECO:0007669"/>
    <property type="project" value="InterPro"/>
</dbReference>
<evidence type="ECO:0000259" key="11">
    <source>
        <dbReference type="PROSITE" id="PS51745"/>
    </source>
</evidence>
<dbReference type="AlphaFoldDB" id="A0AAV9DM98"/>
<name>A0AAV9DM98_ACOCL</name>
<comment type="subcellular location">
    <subcellularLocation>
        <location evidence="2">Nucleus</location>
    </subcellularLocation>
</comment>
<keyword evidence="5" id="KW-0238">DNA-binding</keyword>
<evidence type="ECO:0000256" key="2">
    <source>
        <dbReference type="ARBA" id="ARBA00004123"/>
    </source>
</evidence>
<keyword evidence="13" id="KW-1185">Reference proteome</keyword>
<gene>
    <name evidence="12" type="primary">ARF1</name>
    <name evidence="12" type="ORF">QJS10_CPB12g00762</name>
</gene>
<proteinExistence type="inferred from homology"/>
<comment type="caution">
    <text evidence="12">The sequence shown here is derived from an EMBL/GenBank/DDBJ whole genome shotgun (WGS) entry which is preliminary data.</text>
</comment>
<comment type="function">
    <text evidence="1">Auxin response factors (ARFs) are transcriptional factors that bind specifically to the DNA sequence 5'-TGTCTC-3' found in the auxin-responsive promoter elements (AuxREs).</text>
</comment>
<dbReference type="FunFam" id="3.10.20.90:FF:000047">
    <property type="entry name" value="Auxin response factor"/>
    <property type="match status" value="1"/>
</dbReference>
<dbReference type="CDD" id="cd10017">
    <property type="entry name" value="B3_DNA"/>
    <property type="match status" value="1"/>
</dbReference>
<evidence type="ECO:0000256" key="8">
    <source>
        <dbReference type="ARBA" id="ARBA00023294"/>
    </source>
</evidence>
<dbReference type="SUPFAM" id="SSF101936">
    <property type="entry name" value="DNA-binding pseudobarrel domain"/>
    <property type="match status" value="1"/>
</dbReference>
<dbReference type="InterPro" id="IPR044835">
    <property type="entry name" value="ARF_plant"/>
</dbReference>
<sequence>MAHTENPGRIQAVSVAEAGCGSDELYQELWRACAGPLVEVPREGERVYYFPQGHMEQLEASTNEELIQQIPMFNLPSKILCSVVHIQLKAEPESDEVYAQITLQPEPDDMTQQTPTQELIAMDLHGFEWRFKHIFRGQPRRHLLTTGWSTFVTSKRLVAGDAFVFMRFSGTIVGVGQISSQWKCSNWRSLKVQWDEATSIQRPERVSPWEIETFVSSAPPNVDQPAAVLPTKTKRPRTPIDLPILEASSAFWYAGVTQTQDLGTFKSKDGQNNEIQISWPPRANEIKGNIVNSHGLDAWFKDTNSPLSKPLEGSSVSPMGVCFKLCEGVNNDGKSTSPVWPVLSGHVAEDPPPRPLKNKKPPEIGASFRLFGIELVGNINSSSNNNSSATSTTEKVLACPISISNAITDETEPARMSVCAAGSDQCSGLSKSSIEPKQGASKEIQSMQSTCSTRSRVKVHMQGIAVGRAVDLVALEGYDELIAELESMFDIKGELQHRKKWEVVFTDDEGDMMLVGDDPWREFCEMVRKIYIYMSEEVKKMKLRSKLLSSSSSVEGGGSGSINVCTDSQHPKIEGR</sequence>
<keyword evidence="4" id="KW-0805">Transcription regulation</keyword>
<dbReference type="EMBL" id="JAUJYO010000012">
    <property type="protein sequence ID" value="KAK1302084.1"/>
    <property type="molecule type" value="Genomic_DNA"/>
</dbReference>
<keyword evidence="6" id="KW-0804">Transcription</keyword>
<comment type="similarity">
    <text evidence="3">Belongs to the ARF family.</text>
</comment>
<keyword evidence="8" id="KW-0927">Auxin signaling pathway</keyword>
<evidence type="ECO:0000313" key="13">
    <source>
        <dbReference type="Proteomes" id="UP001180020"/>
    </source>
</evidence>
<dbReference type="Pfam" id="PF02309">
    <property type="entry name" value="AUX_IAA"/>
    <property type="match status" value="1"/>
</dbReference>
<evidence type="ECO:0000256" key="4">
    <source>
        <dbReference type="ARBA" id="ARBA00023015"/>
    </source>
</evidence>
<feature type="region of interest" description="Disordered" evidence="9">
    <location>
        <begin position="552"/>
        <end position="576"/>
    </location>
</feature>
<dbReference type="SUPFAM" id="SSF54277">
    <property type="entry name" value="CAD &amp; PB1 domains"/>
    <property type="match status" value="1"/>
</dbReference>
<evidence type="ECO:0000256" key="3">
    <source>
        <dbReference type="ARBA" id="ARBA00007853"/>
    </source>
</evidence>
<dbReference type="Gene3D" id="2.40.330.10">
    <property type="entry name" value="DNA-binding pseudobarrel domain"/>
    <property type="match status" value="1"/>
</dbReference>
<dbReference type="GO" id="GO:0003677">
    <property type="term" value="F:DNA binding"/>
    <property type="evidence" value="ECO:0007669"/>
    <property type="project" value="UniProtKB-KW"/>
</dbReference>
<evidence type="ECO:0000256" key="7">
    <source>
        <dbReference type="ARBA" id="ARBA00023242"/>
    </source>
</evidence>
<accession>A0AAV9DM98</accession>
<dbReference type="PROSITE" id="PS50863">
    <property type="entry name" value="B3"/>
    <property type="match status" value="1"/>
</dbReference>
<dbReference type="SMART" id="SM01019">
    <property type="entry name" value="B3"/>
    <property type="match status" value="1"/>
</dbReference>
<dbReference type="PANTHER" id="PTHR31384">
    <property type="entry name" value="AUXIN RESPONSE FACTOR 4-RELATED"/>
    <property type="match status" value="1"/>
</dbReference>
<protein>
    <submittedName>
        <fullName evidence="12">Auxin response factor 1</fullName>
    </submittedName>
</protein>
<dbReference type="Proteomes" id="UP001180020">
    <property type="component" value="Unassembled WGS sequence"/>
</dbReference>
<dbReference type="InterPro" id="IPR010525">
    <property type="entry name" value="ARF_dom"/>
</dbReference>
<dbReference type="GO" id="GO:0009734">
    <property type="term" value="P:auxin-activated signaling pathway"/>
    <property type="evidence" value="ECO:0007669"/>
    <property type="project" value="UniProtKB-KW"/>
</dbReference>
<evidence type="ECO:0000256" key="9">
    <source>
        <dbReference type="SAM" id="MobiDB-lite"/>
    </source>
</evidence>
<dbReference type="Gene3D" id="3.10.20.90">
    <property type="entry name" value="Phosphatidylinositol 3-kinase Catalytic Subunit, Chain A, domain 1"/>
    <property type="match status" value="1"/>
</dbReference>
<dbReference type="InterPro" id="IPR053793">
    <property type="entry name" value="PB1-like"/>
</dbReference>
<dbReference type="InterPro" id="IPR003340">
    <property type="entry name" value="B3_DNA-bd"/>
</dbReference>
<reference evidence="12" key="2">
    <citation type="submission" date="2023-06" db="EMBL/GenBank/DDBJ databases">
        <authorList>
            <person name="Ma L."/>
            <person name="Liu K.-W."/>
            <person name="Li Z."/>
            <person name="Hsiao Y.-Y."/>
            <person name="Qi Y."/>
            <person name="Fu T."/>
            <person name="Tang G."/>
            <person name="Zhang D."/>
            <person name="Sun W.-H."/>
            <person name="Liu D.-K."/>
            <person name="Li Y."/>
            <person name="Chen G.-Z."/>
            <person name="Liu X.-D."/>
            <person name="Liao X.-Y."/>
            <person name="Jiang Y.-T."/>
            <person name="Yu X."/>
            <person name="Hao Y."/>
            <person name="Huang J."/>
            <person name="Zhao X.-W."/>
            <person name="Ke S."/>
            <person name="Chen Y.-Y."/>
            <person name="Wu W.-L."/>
            <person name="Hsu J.-L."/>
            <person name="Lin Y.-F."/>
            <person name="Huang M.-D."/>
            <person name="Li C.-Y."/>
            <person name="Huang L."/>
            <person name="Wang Z.-W."/>
            <person name="Zhao X."/>
            <person name="Zhong W.-Y."/>
            <person name="Peng D.-H."/>
            <person name="Ahmad S."/>
            <person name="Lan S."/>
            <person name="Zhang J.-S."/>
            <person name="Tsai W.-C."/>
            <person name="Van De Peer Y."/>
            <person name="Liu Z.-J."/>
        </authorList>
    </citation>
    <scope>NUCLEOTIDE SEQUENCE</scope>
    <source>
        <strain evidence="12">CP</strain>
        <tissue evidence="12">Leaves</tissue>
    </source>
</reference>
<organism evidence="12 13">
    <name type="scientific">Acorus calamus</name>
    <name type="common">Sweet flag</name>
    <dbReference type="NCBI Taxonomy" id="4465"/>
    <lineage>
        <taxon>Eukaryota</taxon>
        <taxon>Viridiplantae</taxon>
        <taxon>Streptophyta</taxon>
        <taxon>Embryophyta</taxon>
        <taxon>Tracheophyta</taxon>
        <taxon>Spermatophyta</taxon>
        <taxon>Magnoliopsida</taxon>
        <taxon>Liliopsida</taxon>
        <taxon>Acoraceae</taxon>
        <taxon>Acorus</taxon>
    </lineage>
</organism>
<evidence type="ECO:0000259" key="10">
    <source>
        <dbReference type="PROSITE" id="PS50863"/>
    </source>
</evidence>
<dbReference type="GO" id="GO:0005634">
    <property type="term" value="C:nucleus"/>
    <property type="evidence" value="ECO:0007669"/>
    <property type="project" value="UniProtKB-SubCell"/>
</dbReference>
<dbReference type="Pfam" id="PF06507">
    <property type="entry name" value="ARF_AD"/>
    <property type="match status" value="1"/>
</dbReference>
<evidence type="ECO:0000256" key="6">
    <source>
        <dbReference type="ARBA" id="ARBA00023163"/>
    </source>
</evidence>